<evidence type="ECO:0000313" key="2">
    <source>
        <dbReference type="EMBL" id="RFU23915.1"/>
    </source>
</evidence>
<keyword evidence="3" id="KW-1185">Reference proteome</keyword>
<name>A0A3E2GRX7_SCYLI</name>
<dbReference type="AlphaFoldDB" id="A0A3E2GRX7"/>
<evidence type="ECO:0000256" key="1">
    <source>
        <dbReference type="SAM" id="MobiDB-lite"/>
    </source>
</evidence>
<evidence type="ECO:0008006" key="4">
    <source>
        <dbReference type="Google" id="ProtNLM"/>
    </source>
</evidence>
<dbReference type="EMBL" id="NCSJ02000563">
    <property type="protein sequence ID" value="RFU23915.1"/>
    <property type="molecule type" value="Genomic_DNA"/>
</dbReference>
<reference evidence="2 3" key="1">
    <citation type="submission" date="2018-05" db="EMBL/GenBank/DDBJ databases">
        <title>Draft genome sequence of Scytalidium lignicola DSM 105466, a ubiquitous saprotrophic fungus.</title>
        <authorList>
            <person name="Buettner E."/>
            <person name="Gebauer A.M."/>
            <person name="Hofrichter M."/>
            <person name="Liers C."/>
            <person name="Kellner H."/>
        </authorList>
    </citation>
    <scope>NUCLEOTIDE SEQUENCE [LARGE SCALE GENOMIC DNA]</scope>
    <source>
        <strain evidence="2 3">DSM 105466</strain>
    </source>
</reference>
<protein>
    <recommendedName>
        <fullName evidence="4">Protein kinase domain-containing protein</fullName>
    </recommendedName>
</protein>
<dbReference type="InterPro" id="IPR011009">
    <property type="entry name" value="Kinase-like_dom_sf"/>
</dbReference>
<dbReference type="Proteomes" id="UP000258309">
    <property type="component" value="Unassembled WGS sequence"/>
</dbReference>
<accession>A0A3E2GRX7</accession>
<sequence>MARTTWKQIVHPYYKPPYPPPSHPRPTPLIQASGRPECFASPNDEVTATPLDEDSLILPPREYSSDDGDEWWREQVSANSLFKTCIAYEQIGEDSPRIARYIARDEWTGLPILAKPTGLTLVGFLPRHEQNMYQSETVDSIYLPLIFNWAFQALSGLSFFHSHNIIFNDLHLRTCWLSSDLSLSLVGFMGAEFRDEFGELNIGNHISPVFRLTLIQKPNIQSDLFDWGTFIYVLMTYGLPEGNANYDETKALVHQQNFPALASDLMGDMVKKCWMKEYGSAAELRKDIEAFLTLHGYEVEGDNIKNFDPTNIPQFAMLKDTFITIIH</sequence>
<proteinExistence type="predicted"/>
<dbReference type="Gene3D" id="1.10.510.10">
    <property type="entry name" value="Transferase(Phosphotransferase) domain 1"/>
    <property type="match status" value="1"/>
</dbReference>
<dbReference type="OrthoDB" id="1668230at2759"/>
<dbReference type="SUPFAM" id="SSF56112">
    <property type="entry name" value="Protein kinase-like (PK-like)"/>
    <property type="match status" value="1"/>
</dbReference>
<organism evidence="2 3">
    <name type="scientific">Scytalidium lignicola</name>
    <name type="common">Hyphomycete</name>
    <dbReference type="NCBI Taxonomy" id="5539"/>
    <lineage>
        <taxon>Eukaryota</taxon>
        <taxon>Fungi</taxon>
        <taxon>Dikarya</taxon>
        <taxon>Ascomycota</taxon>
        <taxon>Pezizomycotina</taxon>
        <taxon>Leotiomycetes</taxon>
        <taxon>Leotiomycetes incertae sedis</taxon>
        <taxon>Scytalidium</taxon>
    </lineage>
</organism>
<dbReference type="OMA" id="CFASPND"/>
<comment type="caution">
    <text evidence="2">The sequence shown here is derived from an EMBL/GenBank/DDBJ whole genome shotgun (WGS) entry which is preliminary data.</text>
</comment>
<feature type="region of interest" description="Disordered" evidence="1">
    <location>
        <begin position="17"/>
        <end position="43"/>
    </location>
</feature>
<dbReference type="STRING" id="5539.A0A3E2GRX7"/>
<gene>
    <name evidence="2" type="ORF">B7463_g12422</name>
</gene>
<evidence type="ECO:0000313" key="3">
    <source>
        <dbReference type="Proteomes" id="UP000258309"/>
    </source>
</evidence>
<feature type="non-terminal residue" evidence="2">
    <location>
        <position position="1"/>
    </location>
</feature>
<feature type="compositionally biased region" description="Pro residues" evidence="1">
    <location>
        <begin position="17"/>
        <end position="27"/>
    </location>
</feature>
<feature type="non-terminal residue" evidence="2">
    <location>
        <position position="327"/>
    </location>
</feature>